<dbReference type="EC" id="1.3.1.98" evidence="16"/>
<evidence type="ECO:0000256" key="13">
    <source>
        <dbReference type="ARBA" id="ARBA00023306"/>
    </source>
</evidence>
<dbReference type="PANTHER" id="PTHR21071">
    <property type="entry name" value="UDP-N-ACETYLENOLPYRUVOYLGLUCOSAMINE REDUCTASE"/>
    <property type="match status" value="1"/>
</dbReference>
<dbReference type="Gene3D" id="3.30.43.10">
    <property type="entry name" value="Uridine Diphospho-n-acetylenolpyruvylglucosamine Reductase, domain 2"/>
    <property type="match status" value="1"/>
</dbReference>
<dbReference type="Pfam" id="PF01565">
    <property type="entry name" value="FAD_binding_4"/>
    <property type="match status" value="1"/>
</dbReference>
<keyword evidence="8 16" id="KW-0274">FAD</keyword>
<feature type="active site" evidence="16">
    <location>
        <position position="302"/>
    </location>
</feature>
<dbReference type="PANTHER" id="PTHR21071:SF4">
    <property type="entry name" value="UDP-N-ACETYLENOLPYRUVOYLGLUCOSAMINE REDUCTASE"/>
    <property type="match status" value="1"/>
</dbReference>
<dbReference type="GO" id="GO:0009252">
    <property type="term" value="P:peptidoglycan biosynthetic process"/>
    <property type="evidence" value="ECO:0007669"/>
    <property type="project" value="UniProtKB-UniRule"/>
</dbReference>
<evidence type="ECO:0000313" key="18">
    <source>
        <dbReference type="EMBL" id="MYE38013.1"/>
    </source>
</evidence>
<feature type="domain" description="FAD-binding PCMH-type" evidence="17">
    <location>
        <begin position="15"/>
        <end position="180"/>
    </location>
</feature>
<dbReference type="SUPFAM" id="SSF56194">
    <property type="entry name" value="Uridine diphospho-N-Acetylenolpyruvylglucosamine reductase, MurB, C-terminal domain"/>
    <property type="match status" value="1"/>
</dbReference>
<dbReference type="GO" id="GO:0051301">
    <property type="term" value="P:cell division"/>
    <property type="evidence" value="ECO:0007669"/>
    <property type="project" value="UniProtKB-KW"/>
</dbReference>
<evidence type="ECO:0000256" key="2">
    <source>
        <dbReference type="ARBA" id="ARBA00003921"/>
    </source>
</evidence>
<evidence type="ECO:0000259" key="17">
    <source>
        <dbReference type="PROSITE" id="PS51387"/>
    </source>
</evidence>
<comment type="cofactor">
    <cofactor evidence="1 16">
        <name>FAD</name>
        <dbReference type="ChEBI" id="CHEBI:57692"/>
    </cofactor>
</comment>
<keyword evidence="14 16" id="KW-0961">Cell wall biogenesis/degradation</keyword>
<keyword evidence="7 16" id="KW-0285">Flavoprotein</keyword>
<dbReference type="NCBIfam" id="NF010480">
    <property type="entry name" value="PRK13905.1"/>
    <property type="match status" value="1"/>
</dbReference>
<protein>
    <recommendedName>
        <fullName evidence="16">UDP-N-acetylenolpyruvoylglucosamine reductase</fullName>
        <ecNumber evidence="16">1.3.1.98</ecNumber>
    </recommendedName>
    <alternativeName>
        <fullName evidence="16">UDP-N-acetylmuramate dehydrogenase</fullName>
    </alternativeName>
</protein>
<evidence type="ECO:0000256" key="1">
    <source>
        <dbReference type="ARBA" id="ARBA00001974"/>
    </source>
</evidence>
<dbReference type="InterPro" id="IPR036318">
    <property type="entry name" value="FAD-bd_PCMH-like_sf"/>
</dbReference>
<name>A0A845DL26_9BACT</name>
<dbReference type="SUPFAM" id="SSF56176">
    <property type="entry name" value="FAD-binding/transporter-associated domain-like"/>
    <property type="match status" value="1"/>
</dbReference>
<dbReference type="HAMAP" id="MF_00037">
    <property type="entry name" value="MurB"/>
    <property type="match status" value="1"/>
</dbReference>
<dbReference type="Proteomes" id="UP000449092">
    <property type="component" value="Unassembled WGS sequence"/>
</dbReference>
<organism evidence="18 19">
    <name type="scientific">Candidatus Spechtbacteria bacterium SB0662_bin_43</name>
    <dbReference type="NCBI Taxonomy" id="2604897"/>
    <lineage>
        <taxon>Bacteria</taxon>
        <taxon>Candidatus Spechtiibacteriota</taxon>
    </lineage>
</organism>
<keyword evidence="6 16" id="KW-0132">Cell division</keyword>
<dbReference type="GO" id="GO:0008360">
    <property type="term" value="P:regulation of cell shape"/>
    <property type="evidence" value="ECO:0007669"/>
    <property type="project" value="UniProtKB-KW"/>
</dbReference>
<dbReference type="Gene3D" id="3.90.78.10">
    <property type="entry name" value="UDP-N-acetylenolpyruvoylglucosamine reductase, C-terminal domain"/>
    <property type="match status" value="1"/>
</dbReference>
<dbReference type="GO" id="GO:0008762">
    <property type="term" value="F:UDP-N-acetylmuramate dehydrogenase activity"/>
    <property type="evidence" value="ECO:0007669"/>
    <property type="project" value="UniProtKB-UniRule"/>
</dbReference>
<feature type="active site" evidence="16">
    <location>
        <position position="158"/>
    </location>
</feature>
<keyword evidence="9 16" id="KW-0521">NADP</keyword>
<dbReference type="NCBIfam" id="TIGR00179">
    <property type="entry name" value="murB"/>
    <property type="match status" value="1"/>
</dbReference>
<comment type="similarity">
    <text evidence="16">Belongs to the MurB family.</text>
</comment>
<keyword evidence="5 16" id="KW-0963">Cytoplasm</keyword>
<evidence type="ECO:0000256" key="16">
    <source>
        <dbReference type="HAMAP-Rule" id="MF_00037"/>
    </source>
</evidence>
<comment type="function">
    <text evidence="2 16">Cell wall formation.</text>
</comment>
<accession>A0A845DL26</accession>
<dbReference type="InterPro" id="IPR016169">
    <property type="entry name" value="FAD-bd_PCMH_sub2"/>
</dbReference>
<evidence type="ECO:0000256" key="10">
    <source>
        <dbReference type="ARBA" id="ARBA00022960"/>
    </source>
</evidence>
<evidence type="ECO:0000256" key="7">
    <source>
        <dbReference type="ARBA" id="ARBA00022630"/>
    </source>
</evidence>
<dbReference type="InterPro" id="IPR003170">
    <property type="entry name" value="MurB"/>
</dbReference>
<sequence length="318" mass="35312">MIQENVVLKPYTNYKIGGKADYFIEATSEEELCEAVLWAKKKHLPFFLLGGGTNIIVSDKGFQGVVIHNRFTDIHVTGVHAFFGSGAPVQGVVDILIDRGLTGMEWAGGLPGSIGGAIHGNAGAFGGYISQCLVEVRALSPSGHVYTISKQECGFQYRTSIFKEEDGWVILGAFFEFQTGDKSVLQKKVDELREWRRVRHPLEYGNCGSVFKRIAVDDLPVHLMSQHPDITSAIRDNQVAIAYFIDQCGLKERSIGGAKISEKHPNFFVNATGDAQAQDILMLINVAKHSVMKRYGICLEEEVEMIGFENPLYYQRDF</sequence>
<comment type="caution">
    <text evidence="18">The sequence shown here is derived from an EMBL/GenBank/DDBJ whole genome shotgun (WGS) entry which is preliminary data.</text>
</comment>
<dbReference type="InterPro" id="IPR016167">
    <property type="entry name" value="FAD-bd_PCMH_sub1"/>
</dbReference>
<dbReference type="PROSITE" id="PS51387">
    <property type="entry name" value="FAD_PCMH"/>
    <property type="match status" value="1"/>
</dbReference>
<evidence type="ECO:0000256" key="15">
    <source>
        <dbReference type="ARBA" id="ARBA00048914"/>
    </source>
</evidence>
<comment type="subcellular location">
    <subcellularLocation>
        <location evidence="3 16">Cytoplasm</location>
    </subcellularLocation>
</comment>
<evidence type="ECO:0000313" key="19">
    <source>
        <dbReference type="Proteomes" id="UP000449092"/>
    </source>
</evidence>
<proteinExistence type="inferred from homology"/>
<dbReference type="GO" id="GO:0005829">
    <property type="term" value="C:cytosol"/>
    <property type="evidence" value="ECO:0007669"/>
    <property type="project" value="TreeGrafter"/>
</dbReference>
<evidence type="ECO:0000256" key="4">
    <source>
        <dbReference type="ARBA" id="ARBA00004752"/>
    </source>
</evidence>
<evidence type="ECO:0000256" key="11">
    <source>
        <dbReference type="ARBA" id="ARBA00022984"/>
    </source>
</evidence>
<evidence type="ECO:0000256" key="12">
    <source>
        <dbReference type="ARBA" id="ARBA00023002"/>
    </source>
</evidence>
<keyword evidence="13 16" id="KW-0131">Cell cycle</keyword>
<evidence type="ECO:0000256" key="3">
    <source>
        <dbReference type="ARBA" id="ARBA00004496"/>
    </source>
</evidence>
<evidence type="ECO:0000256" key="14">
    <source>
        <dbReference type="ARBA" id="ARBA00023316"/>
    </source>
</evidence>
<dbReference type="InterPro" id="IPR036635">
    <property type="entry name" value="MurB_C_sf"/>
</dbReference>
<evidence type="ECO:0000256" key="8">
    <source>
        <dbReference type="ARBA" id="ARBA00022827"/>
    </source>
</evidence>
<dbReference type="GO" id="GO:0071555">
    <property type="term" value="P:cell wall organization"/>
    <property type="evidence" value="ECO:0007669"/>
    <property type="project" value="UniProtKB-KW"/>
</dbReference>
<comment type="pathway">
    <text evidence="4 16">Cell wall biogenesis; peptidoglycan biosynthesis.</text>
</comment>
<evidence type="ECO:0000256" key="5">
    <source>
        <dbReference type="ARBA" id="ARBA00022490"/>
    </source>
</evidence>
<dbReference type="Gene3D" id="3.30.465.10">
    <property type="match status" value="1"/>
</dbReference>
<evidence type="ECO:0000256" key="6">
    <source>
        <dbReference type="ARBA" id="ARBA00022618"/>
    </source>
</evidence>
<dbReference type="AlphaFoldDB" id="A0A845DL26"/>
<evidence type="ECO:0000256" key="9">
    <source>
        <dbReference type="ARBA" id="ARBA00022857"/>
    </source>
</evidence>
<comment type="catalytic activity">
    <reaction evidence="15 16">
        <text>UDP-N-acetyl-alpha-D-muramate + NADP(+) = UDP-N-acetyl-3-O-(1-carboxyvinyl)-alpha-D-glucosamine + NADPH + H(+)</text>
        <dbReference type="Rhea" id="RHEA:12248"/>
        <dbReference type="ChEBI" id="CHEBI:15378"/>
        <dbReference type="ChEBI" id="CHEBI:57783"/>
        <dbReference type="ChEBI" id="CHEBI:58349"/>
        <dbReference type="ChEBI" id="CHEBI:68483"/>
        <dbReference type="ChEBI" id="CHEBI:70757"/>
        <dbReference type="EC" id="1.3.1.98"/>
    </reaction>
</comment>
<dbReference type="InterPro" id="IPR011601">
    <property type="entry name" value="MurB_C"/>
</dbReference>
<keyword evidence="10 16" id="KW-0133">Cell shape</keyword>
<gene>
    <name evidence="16 18" type="primary">murB</name>
    <name evidence="18" type="ORF">F4X82_00635</name>
</gene>
<dbReference type="InterPro" id="IPR016166">
    <property type="entry name" value="FAD-bd_PCMH"/>
</dbReference>
<dbReference type="GO" id="GO:0071949">
    <property type="term" value="F:FAD binding"/>
    <property type="evidence" value="ECO:0007669"/>
    <property type="project" value="InterPro"/>
</dbReference>
<dbReference type="Pfam" id="PF02873">
    <property type="entry name" value="MurB_C"/>
    <property type="match status" value="1"/>
</dbReference>
<reference evidence="18 19" key="1">
    <citation type="submission" date="2019-09" db="EMBL/GenBank/DDBJ databases">
        <title>Characterisation of the sponge microbiome using genome-centric metagenomics.</title>
        <authorList>
            <person name="Engelberts J.P."/>
            <person name="Robbins S.J."/>
            <person name="De Goeij J.M."/>
            <person name="Aranda M."/>
            <person name="Bell S.C."/>
            <person name="Webster N.S."/>
        </authorList>
    </citation>
    <scope>NUCLEOTIDE SEQUENCE [LARGE SCALE GENOMIC DNA]</scope>
    <source>
        <strain evidence="18">SB0662_bin_43</strain>
    </source>
</reference>
<keyword evidence="12 16" id="KW-0560">Oxidoreductase</keyword>
<keyword evidence="11 16" id="KW-0573">Peptidoglycan synthesis</keyword>
<dbReference type="InterPro" id="IPR006094">
    <property type="entry name" value="Oxid_FAD_bind_N"/>
</dbReference>
<dbReference type="EMBL" id="VXOY01000007">
    <property type="protein sequence ID" value="MYE38013.1"/>
    <property type="molecule type" value="Genomic_DNA"/>
</dbReference>
<feature type="active site" description="Proton donor" evidence="16">
    <location>
        <position position="209"/>
    </location>
</feature>
<dbReference type="UniPathway" id="UPA00219"/>